<feature type="compositionally biased region" description="Polar residues" evidence="2">
    <location>
        <begin position="448"/>
        <end position="457"/>
    </location>
</feature>
<sequence>MPRPGPRPYECVRRSWHSDTHQPLRGTLIQEIFRVVIEIHSTSTRRKKEWQEKLPIVVLRAEEILYSKANSERDYADVETLKSRLNDAVNTMIRREDSEEEGVYLVPCVEAALSLGCTPKKGPRGQRHGSSRHPSNASGWVPSVVAPVVNGDYCVGTISIVPPENENQARSTLKFGSLGERLDQERAPRFPSCESSSLLNCAGPSRAVSPCYSFASNSKTPAQSPSLIRRVGVQHSFETPLYPRQGTFVQFLRAANVNKCPVAQPVDASLFPSPCIPFNATQQFRPVNVLDGTDSINTMMHAGVLHCSSSDSLPLSRVPRLPIPGMCKDGHQYTATQFTNSLPSHGTASHRIQPIQFVKGTELHEKNLPVLSADQLRPLVSSSSLVTEHDRVASAESTNPTKLPTNEGSASLHCDYDLQLRLGPPVQKASILSVSSSSASKRIRVDSGGSSTSKNPQ</sequence>
<dbReference type="AlphaFoldDB" id="A0A8T2VP37"/>
<dbReference type="PANTHER" id="PTHR35300">
    <property type="entry name" value="COACTIVATOR CBP, KIX DOMAIN-CONTAINING PROTEIN-RELATED"/>
    <property type="match status" value="1"/>
</dbReference>
<feature type="compositionally biased region" description="Basic residues" evidence="2">
    <location>
        <begin position="121"/>
        <end position="131"/>
    </location>
</feature>
<dbReference type="OrthoDB" id="1937968at2759"/>
<gene>
    <name evidence="3" type="ORF">KP509_01G100900</name>
</gene>
<protein>
    <submittedName>
        <fullName evidence="3">Uncharacterized protein</fullName>
    </submittedName>
</protein>
<evidence type="ECO:0000313" key="3">
    <source>
        <dbReference type="EMBL" id="KAH7447303.1"/>
    </source>
</evidence>
<keyword evidence="1" id="KW-0539">Nucleus</keyword>
<comment type="caution">
    <text evidence="3">The sequence shown here is derived from an EMBL/GenBank/DDBJ whole genome shotgun (WGS) entry which is preliminary data.</text>
</comment>
<name>A0A8T2VP37_CERRI</name>
<dbReference type="GO" id="GO:0003712">
    <property type="term" value="F:transcription coregulator activity"/>
    <property type="evidence" value="ECO:0007669"/>
    <property type="project" value="InterPro"/>
</dbReference>
<organism evidence="3 4">
    <name type="scientific">Ceratopteris richardii</name>
    <name type="common">Triangle waterfern</name>
    <dbReference type="NCBI Taxonomy" id="49495"/>
    <lineage>
        <taxon>Eukaryota</taxon>
        <taxon>Viridiplantae</taxon>
        <taxon>Streptophyta</taxon>
        <taxon>Embryophyta</taxon>
        <taxon>Tracheophyta</taxon>
        <taxon>Polypodiopsida</taxon>
        <taxon>Polypodiidae</taxon>
        <taxon>Polypodiales</taxon>
        <taxon>Pteridineae</taxon>
        <taxon>Pteridaceae</taxon>
        <taxon>Parkerioideae</taxon>
        <taxon>Ceratopteris</taxon>
    </lineage>
</organism>
<proteinExistence type="predicted"/>
<dbReference type="Proteomes" id="UP000825935">
    <property type="component" value="Chromosome 1"/>
</dbReference>
<feature type="region of interest" description="Disordered" evidence="2">
    <location>
        <begin position="389"/>
        <end position="410"/>
    </location>
</feature>
<dbReference type="EMBL" id="CM035406">
    <property type="protein sequence ID" value="KAH7447303.1"/>
    <property type="molecule type" value="Genomic_DNA"/>
</dbReference>
<keyword evidence="4" id="KW-1185">Reference proteome</keyword>
<dbReference type="GO" id="GO:0006355">
    <property type="term" value="P:regulation of DNA-templated transcription"/>
    <property type="evidence" value="ECO:0007669"/>
    <property type="project" value="InterPro"/>
</dbReference>
<dbReference type="InterPro" id="IPR036529">
    <property type="entry name" value="KIX_dom_sf"/>
</dbReference>
<feature type="compositionally biased region" description="Polar residues" evidence="2">
    <location>
        <begin position="395"/>
        <end position="409"/>
    </location>
</feature>
<evidence type="ECO:0000256" key="1">
    <source>
        <dbReference type="ARBA" id="ARBA00023242"/>
    </source>
</evidence>
<dbReference type="Gene3D" id="1.10.246.20">
    <property type="entry name" value="Coactivator CBP, KIX domain"/>
    <property type="match status" value="1"/>
</dbReference>
<reference evidence="3" key="1">
    <citation type="submission" date="2021-08" db="EMBL/GenBank/DDBJ databases">
        <title>WGS assembly of Ceratopteris richardii.</title>
        <authorList>
            <person name="Marchant D.B."/>
            <person name="Chen G."/>
            <person name="Jenkins J."/>
            <person name="Shu S."/>
            <person name="Leebens-Mack J."/>
            <person name="Grimwood J."/>
            <person name="Schmutz J."/>
            <person name="Soltis P."/>
            <person name="Soltis D."/>
            <person name="Chen Z.-H."/>
        </authorList>
    </citation>
    <scope>NUCLEOTIDE SEQUENCE</scope>
    <source>
        <strain evidence="3">Whitten #5841</strain>
        <tissue evidence="3">Leaf</tissue>
    </source>
</reference>
<feature type="region of interest" description="Disordered" evidence="2">
    <location>
        <begin position="433"/>
        <end position="457"/>
    </location>
</feature>
<evidence type="ECO:0000313" key="4">
    <source>
        <dbReference type="Proteomes" id="UP000825935"/>
    </source>
</evidence>
<dbReference type="PANTHER" id="PTHR35300:SF4">
    <property type="entry name" value="HISTONE ACETYLTRANSFERASE"/>
    <property type="match status" value="1"/>
</dbReference>
<feature type="region of interest" description="Disordered" evidence="2">
    <location>
        <begin position="119"/>
        <end position="138"/>
    </location>
</feature>
<accession>A0A8T2VP37</accession>
<evidence type="ECO:0000256" key="2">
    <source>
        <dbReference type="SAM" id="MobiDB-lite"/>
    </source>
</evidence>